<proteinExistence type="predicted"/>
<organism evidence="1 2">
    <name type="scientific">Celerinatantimonas diazotrophica</name>
    <dbReference type="NCBI Taxonomy" id="412034"/>
    <lineage>
        <taxon>Bacteria</taxon>
        <taxon>Pseudomonadati</taxon>
        <taxon>Pseudomonadota</taxon>
        <taxon>Gammaproteobacteria</taxon>
        <taxon>Celerinatantimonadaceae</taxon>
        <taxon>Celerinatantimonas</taxon>
    </lineage>
</organism>
<keyword evidence="2" id="KW-1185">Reference proteome</keyword>
<gene>
    <name evidence="1" type="ORF">EV690_3349</name>
</gene>
<dbReference type="RefSeq" id="WP_131914088.1">
    <property type="nucleotide sequence ID" value="NZ_OU594967.1"/>
</dbReference>
<dbReference type="SUPFAM" id="SSF54427">
    <property type="entry name" value="NTF2-like"/>
    <property type="match status" value="1"/>
</dbReference>
<dbReference type="EMBL" id="SMGD01000017">
    <property type="protein sequence ID" value="TCK46761.1"/>
    <property type="molecule type" value="Genomic_DNA"/>
</dbReference>
<dbReference type="NCBIfam" id="NF033625">
    <property type="entry name" value="HpxZ"/>
    <property type="match status" value="1"/>
</dbReference>
<dbReference type="Gene3D" id="3.10.450.50">
    <property type="match status" value="1"/>
</dbReference>
<name>A0A4V2PNE3_9GAMM</name>
<dbReference type="AlphaFoldDB" id="A0A4V2PNE3"/>
<dbReference type="OrthoDB" id="9791198at2"/>
<accession>A0A4V2PNE3</accession>
<sequence length="124" mass="14116">MQINEPEIVAEVTQQVMRYEQALVNNEIAVLNELFWHSAHTVRLGASENLFGYDAIAQFRSHRPTKGLQRTVEKVTVSTFSEQLACAHVIFSRPGQPLGRQSQTWVKIDQQWRIVSAHVSTLKS</sequence>
<evidence type="ECO:0000313" key="1">
    <source>
        <dbReference type="EMBL" id="TCK46761.1"/>
    </source>
</evidence>
<evidence type="ECO:0000313" key="2">
    <source>
        <dbReference type="Proteomes" id="UP000295565"/>
    </source>
</evidence>
<dbReference type="InterPro" id="IPR032710">
    <property type="entry name" value="NTF2-like_dom_sf"/>
</dbReference>
<comment type="caution">
    <text evidence="1">The sequence shown here is derived from an EMBL/GenBank/DDBJ whole genome shotgun (WGS) entry which is preliminary data.</text>
</comment>
<protein>
    <submittedName>
        <fullName evidence="1">Uncharacterized protein DUF3225</fullName>
    </submittedName>
</protein>
<reference evidence="1 2" key="1">
    <citation type="submission" date="2019-03" db="EMBL/GenBank/DDBJ databases">
        <title>Genomic Encyclopedia of Type Strains, Phase IV (KMG-IV): sequencing the most valuable type-strain genomes for metagenomic binning, comparative biology and taxonomic classification.</title>
        <authorList>
            <person name="Goeker M."/>
        </authorList>
    </citation>
    <scope>NUCLEOTIDE SEQUENCE [LARGE SCALE GENOMIC DNA]</scope>
    <source>
        <strain evidence="1 2">DSM 18577</strain>
    </source>
</reference>
<dbReference type="Pfam" id="PF11533">
    <property type="entry name" value="AtzH-like"/>
    <property type="match status" value="1"/>
</dbReference>
<dbReference type="Proteomes" id="UP000295565">
    <property type="component" value="Unassembled WGS sequence"/>
</dbReference>
<dbReference type="InterPro" id="IPR024507">
    <property type="entry name" value="AtzH-like"/>
</dbReference>